<reference evidence="4 6" key="2">
    <citation type="submission" date="2023-07" db="EMBL/GenBank/DDBJ databases">
        <title>Genomic Encyclopedia of Type Strains, Phase IV (KMG-IV): sequencing the most valuable type-strain genomes for metagenomic binning, comparative biology and taxonomic classification.</title>
        <authorList>
            <person name="Goeker M."/>
        </authorList>
    </citation>
    <scope>NUCLEOTIDE SEQUENCE [LARGE SCALE GENOMIC DNA]</scope>
    <source>
        <strain evidence="4 6">DSM 338</strain>
    </source>
</reference>
<dbReference type="RefSeq" id="WP_281809978.1">
    <property type="nucleotide sequence ID" value="NZ_BSDO01000014.1"/>
</dbReference>
<feature type="compositionally biased region" description="Basic and acidic residues" evidence="2">
    <location>
        <begin position="70"/>
        <end position="87"/>
    </location>
</feature>
<evidence type="ECO:0000313" key="3">
    <source>
        <dbReference type="EMBL" id="GLI25309.1"/>
    </source>
</evidence>
<sequence length="87" mass="9773">MVETEDDLRRKIARLEDRNARLTAMVEDLHRKWGKAEDQAARLAKLLVAAAEKADLEAAPYSRDAPYAIPDRHSDTRIAADEGKSDI</sequence>
<evidence type="ECO:0000256" key="2">
    <source>
        <dbReference type="SAM" id="MobiDB-lite"/>
    </source>
</evidence>
<protein>
    <submittedName>
        <fullName evidence="4">Nuclease with TOPRIM domain</fullName>
    </submittedName>
</protein>
<reference evidence="3" key="1">
    <citation type="submission" date="2022-12" db="EMBL/GenBank/DDBJ databases">
        <title>Reference genome sequencing for broad-spectrum identification of bacterial and archaeal isolates by mass spectrometry.</title>
        <authorList>
            <person name="Sekiguchi Y."/>
            <person name="Tourlousse D.M."/>
        </authorList>
    </citation>
    <scope>NUCLEOTIDE SEQUENCE</scope>
    <source>
        <strain evidence="3">301</strain>
    </source>
</reference>
<organism evidence="3 5">
    <name type="scientific">Xanthobacter flavus</name>
    <dbReference type="NCBI Taxonomy" id="281"/>
    <lineage>
        <taxon>Bacteria</taxon>
        <taxon>Pseudomonadati</taxon>
        <taxon>Pseudomonadota</taxon>
        <taxon>Alphaproteobacteria</taxon>
        <taxon>Hyphomicrobiales</taxon>
        <taxon>Xanthobacteraceae</taxon>
        <taxon>Xanthobacter</taxon>
    </lineage>
</organism>
<accession>A0A9W6CR37</accession>
<evidence type="ECO:0000256" key="1">
    <source>
        <dbReference type="SAM" id="Coils"/>
    </source>
</evidence>
<dbReference type="Proteomes" id="UP001245370">
    <property type="component" value="Unassembled WGS sequence"/>
</dbReference>
<comment type="caution">
    <text evidence="3">The sequence shown here is derived from an EMBL/GenBank/DDBJ whole genome shotgun (WGS) entry which is preliminary data.</text>
</comment>
<gene>
    <name evidence="4" type="ORF">GGQ86_005258</name>
    <name evidence="3" type="ORF">XFLAVUS301_49830</name>
</gene>
<dbReference type="GeneID" id="95765756"/>
<proteinExistence type="predicted"/>
<keyword evidence="1" id="KW-0175">Coiled coil</keyword>
<evidence type="ECO:0000313" key="5">
    <source>
        <dbReference type="Proteomes" id="UP001144397"/>
    </source>
</evidence>
<keyword evidence="6" id="KW-1185">Reference proteome</keyword>
<evidence type="ECO:0000313" key="4">
    <source>
        <dbReference type="EMBL" id="MDR6336754.1"/>
    </source>
</evidence>
<feature type="coiled-coil region" evidence="1">
    <location>
        <begin position="5"/>
        <end position="32"/>
    </location>
</feature>
<evidence type="ECO:0000313" key="6">
    <source>
        <dbReference type="Proteomes" id="UP001245370"/>
    </source>
</evidence>
<dbReference type="EMBL" id="BSDO01000014">
    <property type="protein sequence ID" value="GLI25309.1"/>
    <property type="molecule type" value="Genomic_DNA"/>
</dbReference>
<feature type="region of interest" description="Disordered" evidence="2">
    <location>
        <begin position="65"/>
        <end position="87"/>
    </location>
</feature>
<dbReference type="AlphaFoldDB" id="A0A9W6CR37"/>
<dbReference type="Proteomes" id="UP001144397">
    <property type="component" value="Unassembled WGS sequence"/>
</dbReference>
<name>A0A9W6CR37_XANFL</name>
<dbReference type="EMBL" id="JAVDPY010000016">
    <property type="protein sequence ID" value="MDR6336754.1"/>
    <property type="molecule type" value="Genomic_DNA"/>
</dbReference>